<dbReference type="InterPro" id="IPR004090">
    <property type="entry name" value="Chemotax_Me-accpt_rcpt"/>
</dbReference>
<dbReference type="EMBL" id="WTVM01000123">
    <property type="protein sequence ID" value="NMG04464.1"/>
    <property type="molecule type" value="Genomic_DNA"/>
</dbReference>
<dbReference type="PROSITE" id="PS50111">
    <property type="entry name" value="CHEMOTAXIS_TRANSDUC_2"/>
    <property type="match status" value="1"/>
</dbReference>
<evidence type="ECO:0000256" key="7">
    <source>
        <dbReference type="PROSITE-ProRule" id="PRU00284"/>
    </source>
</evidence>
<feature type="transmembrane region" description="Helical" evidence="8">
    <location>
        <begin position="202"/>
        <end position="226"/>
    </location>
</feature>
<feature type="domain" description="HAMP" evidence="10">
    <location>
        <begin position="228"/>
        <end position="280"/>
    </location>
</feature>
<dbReference type="Pfam" id="PF00672">
    <property type="entry name" value="HAMP"/>
    <property type="match status" value="1"/>
</dbReference>
<dbReference type="CDD" id="cd06225">
    <property type="entry name" value="HAMP"/>
    <property type="match status" value="1"/>
</dbReference>
<evidence type="ECO:0000256" key="8">
    <source>
        <dbReference type="SAM" id="Phobius"/>
    </source>
</evidence>
<dbReference type="Pfam" id="PF00015">
    <property type="entry name" value="MCPsignal"/>
    <property type="match status" value="1"/>
</dbReference>
<dbReference type="GO" id="GO:0006935">
    <property type="term" value="P:chemotaxis"/>
    <property type="evidence" value="ECO:0007669"/>
    <property type="project" value="InterPro"/>
</dbReference>
<evidence type="ECO:0000256" key="5">
    <source>
        <dbReference type="ARBA" id="ARBA00023224"/>
    </source>
</evidence>
<dbReference type="SMART" id="SM00304">
    <property type="entry name" value="HAMP"/>
    <property type="match status" value="2"/>
</dbReference>
<comment type="subcellular location">
    <subcellularLocation>
        <location evidence="1">Membrane</location>
        <topology evidence="1">Multi-pass membrane protein</topology>
    </subcellularLocation>
</comment>
<accession>A0A972J951</accession>
<evidence type="ECO:0000313" key="11">
    <source>
        <dbReference type="EMBL" id="NMG04464.1"/>
    </source>
</evidence>
<keyword evidence="12" id="KW-1185">Reference proteome</keyword>
<keyword evidence="3 8" id="KW-1133">Transmembrane helix</keyword>
<dbReference type="InterPro" id="IPR003660">
    <property type="entry name" value="HAMP_dom"/>
</dbReference>
<comment type="similarity">
    <text evidence="6">Belongs to the methyl-accepting chemotaxis (MCP) protein family.</text>
</comment>
<dbReference type="SUPFAM" id="SSF58104">
    <property type="entry name" value="Methyl-accepting chemotaxis protein (MCP) signaling domain"/>
    <property type="match status" value="1"/>
</dbReference>
<protein>
    <submittedName>
        <fullName evidence="11">HAMP domain-containing protein</fullName>
    </submittedName>
</protein>
<comment type="caution">
    <text evidence="11">The sequence shown here is derived from an EMBL/GenBank/DDBJ whole genome shotgun (WGS) entry which is preliminary data.</text>
</comment>
<dbReference type="GO" id="GO:0016020">
    <property type="term" value="C:membrane"/>
    <property type="evidence" value="ECO:0007669"/>
    <property type="project" value="UniProtKB-SubCell"/>
</dbReference>
<dbReference type="Proteomes" id="UP000599523">
    <property type="component" value="Unassembled WGS sequence"/>
</dbReference>
<evidence type="ECO:0000256" key="1">
    <source>
        <dbReference type="ARBA" id="ARBA00004141"/>
    </source>
</evidence>
<evidence type="ECO:0000256" key="6">
    <source>
        <dbReference type="ARBA" id="ARBA00029447"/>
    </source>
</evidence>
<dbReference type="PANTHER" id="PTHR32089:SF119">
    <property type="entry name" value="METHYL-ACCEPTING CHEMOTAXIS PROTEIN CTPL"/>
    <property type="match status" value="1"/>
</dbReference>
<organism evidence="11 12">
    <name type="scientific">Azoarcus taiwanensis</name>
    <dbReference type="NCBI Taxonomy" id="666964"/>
    <lineage>
        <taxon>Bacteria</taxon>
        <taxon>Pseudomonadati</taxon>
        <taxon>Pseudomonadota</taxon>
        <taxon>Betaproteobacteria</taxon>
        <taxon>Rhodocyclales</taxon>
        <taxon>Zoogloeaceae</taxon>
        <taxon>Azoarcus</taxon>
    </lineage>
</organism>
<keyword evidence="2 8" id="KW-0812">Transmembrane</keyword>
<dbReference type="GO" id="GO:0007165">
    <property type="term" value="P:signal transduction"/>
    <property type="evidence" value="ECO:0007669"/>
    <property type="project" value="UniProtKB-KW"/>
</dbReference>
<dbReference type="Gene3D" id="1.10.287.950">
    <property type="entry name" value="Methyl-accepting chemotaxis protein"/>
    <property type="match status" value="1"/>
</dbReference>
<keyword evidence="4 8" id="KW-0472">Membrane</keyword>
<evidence type="ECO:0000256" key="2">
    <source>
        <dbReference type="ARBA" id="ARBA00022692"/>
    </source>
</evidence>
<dbReference type="CDD" id="cd11386">
    <property type="entry name" value="MCP_signal"/>
    <property type="match status" value="1"/>
</dbReference>
<proteinExistence type="inferred from homology"/>
<feature type="domain" description="Methyl-accepting transducer" evidence="9">
    <location>
        <begin position="285"/>
        <end position="521"/>
    </location>
</feature>
<dbReference type="FunFam" id="1.10.287.950:FF:000001">
    <property type="entry name" value="Methyl-accepting chemotaxis sensory transducer"/>
    <property type="match status" value="1"/>
</dbReference>
<gene>
    <name evidence="11" type="ORF">GPA21_16020</name>
</gene>
<evidence type="ECO:0000259" key="9">
    <source>
        <dbReference type="PROSITE" id="PS50111"/>
    </source>
</evidence>
<dbReference type="InterPro" id="IPR004089">
    <property type="entry name" value="MCPsignal_dom"/>
</dbReference>
<dbReference type="GO" id="GO:0004888">
    <property type="term" value="F:transmembrane signaling receptor activity"/>
    <property type="evidence" value="ECO:0007669"/>
    <property type="project" value="InterPro"/>
</dbReference>
<dbReference type="PROSITE" id="PS50885">
    <property type="entry name" value="HAMP"/>
    <property type="match status" value="1"/>
</dbReference>
<evidence type="ECO:0000313" key="12">
    <source>
        <dbReference type="Proteomes" id="UP000599523"/>
    </source>
</evidence>
<evidence type="ECO:0000256" key="3">
    <source>
        <dbReference type="ARBA" id="ARBA00022989"/>
    </source>
</evidence>
<evidence type="ECO:0000259" key="10">
    <source>
        <dbReference type="PROSITE" id="PS50885"/>
    </source>
</evidence>
<evidence type="ECO:0000256" key="4">
    <source>
        <dbReference type="ARBA" id="ARBA00023136"/>
    </source>
</evidence>
<dbReference type="AlphaFoldDB" id="A0A972J951"/>
<reference evidence="11" key="1">
    <citation type="submission" date="2019-12" db="EMBL/GenBank/DDBJ databases">
        <title>Comparative genomics gives insights into the taxonomy of the Azoarcus-Aromatoleum group and reveals separate origins of nif in the plant-associated Azoarcus and non-plant-associated Aromatoleum sub-groups.</title>
        <authorList>
            <person name="Lafos M."/>
            <person name="Maluk M."/>
            <person name="Batista M."/>
            <person name="Junghare M."/>
            <person name="Carmona M."/>
            <person name="Faoro H."/>
            <person name="Cruz L.M."/>
            <person name="Battistoni F."/>
            <person name="De Souza E."/>
            <person name="Pedrosa F."/>
            <person name="Chen W.-M."/>
            <person name="Poole P.S."/>
            <person name="Dixon R.A."/>
            <person name="James E.K."/>
        </authorList>
    </citation>
    <scope>NUCLEOTIDE SEQUENCE</scope>
    <source>
        <strain evidence="11">NSC3</strain>
    </source>
</reference>
<dbReference type="Pfam" id="PF12729">
    <property type="entry name" value="4HB_MCP_1"/>
    <property type="match status" value="1"/>
</dbReference>
<keyword evidence="5 7" id="KW-0807">Transducer</keyword>
<dbReference type="InterPro" id="IPR024478">
    <property type="entry name" value="HlyB_4HB_MCP"/>
</dbReference>
<dbReference type="PRINTS" id="PR00260">
    <property type="entry name" value="CHEMTRNSDUCR"/>
</dbReference>
<sequence length="557" mass="59023">MKSQVVSGEDCMKISTTLYTLVGALLVLAGLLAGGGLYGMKNTLQGLNDVYLDRVIPLRDLKIIADEYAVAVVDAVHKTSDGQMTPAEAAQRMRQAQRTIEQTWQGYLSTTLVAREAELARQAETLMREANALVVRLIPLLESMAAAQAWEVERLQGELEDISVGALYPAIDPISGKLGELIDLQLDVAKSVFEKGQADYRLLFGLISIALLAGVIGGLGVSTWLIRVRVSGPLDDARNFAARIANADLTGDLRSRHDDEIGTLARSLREMRDALRAMVELINANANQIAASSEQLTVSSDQISQASGQQSQSASSMAAAVEEMTVSVNHMSDSAKDAREMAQSSGEAARQGREVIEAVVSDIQCIATSVTQAAGEVRELGDHSREIATVVNVIKEVADQTNLLALNAAIEAARAGEQGRGFAVVADEVRKLAERTSASTEQIARIIGNITSGTGRAVASMEKQVVEVQTGVELASRAGKAIGEINVASEKVLGAVAEISEALGEQASASNDIARNVESIASMGEQTHAAVRESASAARHLADLAAQLQQAVSKFKL</sequence>
<feature type="transmembrane region" description="Helical" evidence="8">
    <location>
        <begin position="18"/>
        <end position="38"/>
    </location>
</feature>
<name>A0A972J951_9RHOO</name>
<dbReference type="SMART" id="SM00283">
    <property type="entry name" value="MA"/>
    <property type="match status" value="1"/>
</dbReference>
<dbReference type="PANTHER" id="PTHR32089">
    <property type="entry name" value="METHYL-ACCEPTING CHEMOTAXIS PROTEIN MCPB"/>
    <property type="match status" value="1"/>
</dbReference>